<feature type="transmembrane region" description="Helical" evidence="8">
    <location>
        <begin position="376"/>
        <end position="399"/>
    </location>
</feature>
<dbReference type="InterPro" id="IPR001046">
    <property type="entry name" value="NRAMP_fam"/>
</dbReference>
<reference evidence="9" key="2">
    <citation type="submission" date="2015-06" db="UniProtKB">
        <authorList>
            <consortium name="EnsemblMetazoa"/>
        </authorList>
    </citation>
    <scope>IDENTIFICATION</scope>
</reference>
<keyword evidence="3" id="KW-0813">Transport</keyword>
<evidence type="ECO:0000256" key="5">
    <source>
        <dbReference type="ARBA" id="ARBA00022989"/>
    </source>
</evidence>
<keyword evidence="10" id="KW-1185">Reference proteome</keyword>
<feature type="transmembrane region" description="Helical" evidence="8">
    <location>
        <begin position="429"/>
        <end position="446"/>
    </location>
</feature>
<proteinExistence type="inferred from homology"/>
<evidence type="ECO:0000256" key="2">
    <source>
        <dbReference type="ARBA" id="ARBA00006670"/>
    </source>
</evidence>
<dbReference type="STRING" id="32264.T1KNT1"/>
<reference evidence="10" key="1">
    <citation type="submission" date="2011-08" db="EMBL/GenBank/DDBJ databases">
        <authorList>
            <person name="Rombauts S."/>
        </authorList>
    </citation>
    <scope>NUCLEOTIDE SEQUENCE</scope>
    <source>
        <strain evidence="10">London</strain>
    </source>
</reference>
<dbReference type="EnsemblMetazoa" id="tetur16g02100.1">
    <property type="protein sequence ID" value="tetur16g02100.1"/>
    <property type="gene ID" value="tetur16g02100"/>
</dbReference>
<dbReference type="HOGENOM" id="CLU_020088_5_2_1"/>
<evidence type="ECO:0000256" key="3">
    <source>
        <dbReference type="ARBA" id="ARBA00022448"/>
    </source>
</evidence>
<feature type="transmembrane region" description="Helical" evidence="8">
    <location>
        <begin position="308"/>
        <end position="330"/>
    </location>
</feature>
<evidence type="ECO:0000256" key="1">
    <source>
        <dbReference type="ARBA" id="ARBA00004141"/>
    </source>
</evidence>
<dbReference type="PRINTS" id="PR00447">
    <property type="entry name" value="NATRESASSCMP"/>
</dbReference>
<dbReference type="GO" id="GO:0010008">
    <property type="term" value="C:endosome membrane"/>
    <property type="evidence" value="ECO:0007669"/>
    <property type="project" value="TreeGrafter"/>
</dbReference>
<evidence type="ECO:0000313" key="10">
    <source>
        <dbReference type="Proteomes" id="UP000015104"/>
    </source>
</evidence>
<evidence type="ECO:0000256" key="4">
    <source>
        <dbReference type="ARBA" id="ARBA00022692"/>
    </source>
</evidence>
<dbReference type="EMBL" id="CAEY01000277">
    <property type="status" value="NOT_ANNOTATED_CDS"/>
    <property type="molecule type" value="Genomic_DNA"/>
</dbReference>
<dbReference type="HAMAP" id="MF_00221">
    <property type="entry name" value="NRAMP"/>
    <property type="match status" value="1"/>
</dbReference>
<feature type="transmembrane region" description="Helical" evidence="8">
    <location>
        <begin position="458"/>
        <end position="478"/>
    </location>
</feature>
<dbReference type="PANTHER" id="PTHR11706:SF33">
    <property type="entry name" value="NATURAL RESISTANCE-ASSOCIATED MACROPHAGE PROTEIN 2"/>
    <property type="match status" value="1"/>
</dbReference>
<accession>T1KNT1</accession>
<name>T1KNT1_TETUR</name>
<protein>
    <submittedName>
        <fullName evidence="9">Uncharacterized protein</fullName>
    </submittedName>
</protein>
<sequence length="598" mass="66964">MDESKSSVNLVKEDLIHYGAVNPVYEGENSSKFNVKNRSGQNNGADELDRIDSSYERSEKQKLETYFNECIEIPSAENYNFSWRRLWQFTGPGFLMSIAYLDPGNIESDLQAGTIAQYHLLWVLMWSTFLGLLMQRLAARLGTVTGLHLAELCYRRYPKLPRILLWIMVEIAIIGSDMQEVIGTAIAINILTQGHVTVFYGVLITICDTFTFLFLDKYGLRKLEAFFGLLITVMATTFGYEFFRVKPSPISVGSGLLIPWCSHCQYGALMQAVGIIGAIIMPHNLYLHSALVKSRKIDRSNAAEVKDANRYVFIEAFIALGVSLLINISVTSVFAHGLYGVTNAEVNAKCSNINYPIPNGTFPNNDELVDADLFKAGIYLGCYFGLPALYIWAVGIFAAGQSSTMTGTYSGQFAMEGFLDLHWARWKRVLLTRTIAICPTLFIAYYRQQDLTGMNDLLNALMSLQLPFALLPTLTFTSSKKVMGQFKNDFTNIVVASSLSVVVISINIYFVGSFVKDNFPVTWWVILLALTFVIFYLIFVVYLVGCFLVVIGCNWLTVLPIVGKYMREEHSIEHEHLSCDDSRANSPTSRGQSPNPLA</sequence>
<organism evidence="9 10">
    <name type="scientific">Tetranychus urticae</name>
    <name type="common">Two-spotted spider mite</name>
    <dbReference type="NCBI Taxonomy" id="32264"/>
    <lineage>
        <taxon>Eukaryota</taxon>
        <taxon>Metazoa</taxon>
        <taxon>Ecdysozoa</taxon>
        <taxon>Arthropoda</taxon>
        <taxon>Chelicerata</taxon>
        <taxon>Arachnida</taxon>
        <taxon>Acari</taxon>
        <taxon>Acariformes</taxon>
        <taxon>Trombidiformes</taxon>
        <taxon>Prostigmata</taxon>
        <taxon>Eleutherengona</taxon>
        <taxon>Raphignathae</taxon>
        <taxon>Tetranychoidea</taxon>
        <taxon>Tetranychidae</taxon>
        <taxon>Tetranychus</taxon>
    </lineage>
</organism>
<evidence type="ECO:0000256" key="6">
    <source>
        <dbReference type="ARBA" id="ARBA00023136"/>
    </source>
</evidence>
<dbReference type="NCBIfam" id="NF037982">
    <property type="entry name" value="Nramp_1"/>
    <property type="match status" value="1"/>
</dbReference>
<feature type="transmembrane region" description="Helical" evidence="8">
    <location>
        <begin position="227"/>
        <end position="245"/>
    </location>
</feature>
<feature type="transmembrane region" description="Helical" evidence="8">
    <location>
        <begin position="265"/>
        <end position="287"/>
    </location>
</feature>
<feature type="region of interest" description="Disordered" evidence="7">
    <location>
        <begin position="577"/>
        <end position="598"/>
    </location>
</feature>
<dbReference type="eggNOG" id="KOG1291">
    <property type="taxonomic scope" value="Eukaryota"/>
</dbReference>
<dbReference type="OrthoDB" id="409173at2759"/>
<feature type="transmembrane region" description="Helical" evidence="8">
    <location>
        <begin position="490"/>
        <end position="511"/>
    </location>
</feature>
<dbReference type="KEGG" id="tut:107365956"/>
<evidence type="ECO:0000256" key="7">
    <source>
        <dbReference type="SAM" id="MobiDB-lite"/>
    </source>
</evidence>
<feature type="transmembrane region" description="Helical" evidence="8">
    <location>
        <begin position="115"/>
        <end position="133"/>
    </location>
</feature>
<dbReference type="GO" id="GO:0015086">
    <property type="term" value="F:cadmium ion transmembrane transporter activity"/>
    <property type="evidence" value="ECO:0007669"/>
    <property type="project" value="TreeGrafter"/>
</dbReference>
<feature type="transmembrane region" description="Helical" evidence="8">
    <location>
        <begin position="523"/>
        <end position="556"/>
    </location>
</feature>
<feature type="compositionally biased region" description="Polar residues" evidence="7">
    <location>
        <begin position="584"/>
        <end position="598"/>
    </location>
</feature>
<dbReference type="OMA" id="YEYYPRT"/>
<dbReference type="Pfam" id="PF01566">
    <property type="entry name" value="Nramp"/>
    <property type="match status" value="1"/>
</dbReference>
<dbReference type="Proteomes" id="UP000015104">
    <property type="component" value="Unassembled WGS sequence"/>
</dbReference>
<dbReference type="AlphaFoldDB" id="T1KNT1"/>
<keyword evidence="6 8" id="KW-0472">Membrane</keyword>
<dbReference type="GO" id="GO:0005886">
    <property type="term" value="C:plasma membrane"/>
    <property type="evidence" value="ECO:0007669"/>
    <property type="project" value="TreeGrafter"/>
</dbReference>
<evidence type="ECO:0000313" key="9">
    <source>
        <dbReference type="EnsemblMetazoa" id="tetur16g02100.1"/>
    </source>
</evidence>
<dbReference type="PANTHER" id="PTHR11706">
    <property type="entry name" value="SOLUTE CARRIER PROTEIN FAMILY 11 MEMBER"/>
    <property type="match status" value="1"/>
</dbReference>
<keyword evidence="5 8" id="KW-1133">Transmembrane helix</keyword>
<dbReference type="GO" id="GO:0005381">
    <property type="term" value="F:iron ion transmembrane transporter activity"/>
    <property type="evidence" value="ECO:0007669"/>
    <property type="project" value="TreeGrafter"/>
</dbReference>
<gene>
    <name evidence="9" type="primary">107365956</name>
</gene>
<comment type="similarity">
    <text evidence="2">Belongs to the NRAMP family.</text>
</comment>
<evidence type="ECO:0000256" key="8">
    <source>
        <dbReference type="SAM" id="Phobius"/>
    </source>
</evidence>
<dbReference type="NCBIfam" id="TIGR01197">
    <property type="entry name" value="nramp"/>
    <property type="match status" value="1"/>
</dbReference>
<dbReference type="GO" id="GO:0005384">
    <property type="term" value="F:manganese ion transmembrane transporter activity"/>
    <property type="evidence" value="ECO:0007669"/>
    <property type="project" value="TreeGrafter"/>
</dbReference>
<comment type="subcellular location">
    <subcellularLocation>
        <location evidence="1">Membrane</location>
        <topology evidence="1">Multi-pass membrane protein</topology>
    </subcellularLocation>
</comment>
<keyword evidence="4 8" id="KW-0812">Transmembrane</keyword>